<feature type="compositionally biased region" description="Low complexity" evidence="1">
    <location>
        <begin position="17"/>
        <end position="31"/>
    </location>
</feature>
<feature type="compositionally biased region" description="Polar residues" evidence="1">
    <location>
        <begin position="1409"/>
        <end position="1424"/>
    </location>
</feature>
<feature type="compositionally biased region" description="Polar residues" evidence="1">
    <location>
        <begin position="1274"/>
        <end position="1286"/>
    </location>
</feature>
<sequence length="1424" mass="153899">MSFNGFRNSNNYSPYFQQIQGQDGRGQYQDQARNSAPYQSSEYQPLSAFQNNQQQQASAPQSTPVNAYAGQGYGTARSQDPRGVYPSSGRSVDTSALGNLAYASSLGRDTSFGPNTSGYNNTDSHMSFAGSGQYASGRTNNSGPTDVSSEAVNARSQQATPLPSHGYNSSGYAGYKGHQAYSGAQAHGYAHETTSQASRPSAKSQNPSEIIRPASGQATHDTQSRRGSQASYVSITRANQGASTTAQSQSAGINGSEQARVQSPLQPVNQTSGTVTDPSMKQVQSRQVAYGAIGNASSKANAQVSPNTASFNQSGPAKNAHQSSTGDRRVDANNSRTSTPVGNQFPTTVDPSQVFNHYEYSRRQAAAAEAEASRNKATEGAKVATPMKDNATSHAQSGGSQRTPSRQQNGTALSNEGQSSNVDPDTAKKLQMELEMKQMIEKMRDYKSKDPSLFTQIWEQVKKSQPAPRAPSQPAVQDPSISPVVVNDQVRSPSMAQSHLPPESELPAAQPKEPEDRGRYPAQRRRRGGKNYTPPKGSTTPQDSPAPPTGSSNPAGLSVQTPATQNSPPNATGNNHANSKFQKPLAGQPAPSAAGTQSLQQKPSSSTPKPAAKVPQQQPQHSKQGETYWPEDKKRTLAEAAWKTLITDPQNAGKQITTTEIHELLDQNPSYTQMCEILEYRGFIINRSQFARTLLSAVPDLGAATAPDARTKKSPTGPPPVSAGHPSTQGRVAQPLPYYAPPAPPMYHTSRPTPHPARDYRLVHPSFWTLEERHQHQAAMARSRHYDNNHKGMSLPKGSQPADAQITYNSSADVNAGSSFTAPATGKVDGVKWADTHDPIPNSLGKVVDERSQINGAHAHGKDSIDASYVPTKQDLARKRFFGDIVDLTQLSDDERPPQRPRLDNDNSSLPRTVNGHNQVYSPEYGMMRSSIIKSAPEQAVSTHSTKDSQSSLKRFKTKPSSRQYLWSEPDIIRPMNKRQDALRRSSYDSKTIARDILLAVGKHPTMAPLNAHLDILREKFTAVNYDSDLSTFRWDLVDPGDPPPAETGDASNADDKEPHTPSSRSLLSRHRPRISVVIGVDNGGSGGANAPVESPVTTPARDATARRPRGRPSRGGHAFSSGRSRPHNSEPLAQHRGASDQQQETTDQPKEIQNQHQASHAGKVASQSNNNRDFSRFIYTDPSSTPRSNVATTPGSDAVPKRRGRPSGAKNKNPRSDKGVPKKEALDHTPSGTHIPGPARPRLNGTVTTPVKPSGLRHAFTPTDGVAVVIHSRSPSVANTPQTGSAKRGRPQKTPVPRDRHRSQPSYKIYRCLWEQCPAELHNLETLKKHVRKHRDKSEAGFFPCLWANCSDGNTSAPNGSQANSKGQRLKFDSDTAWQAHMETKHLDAVAWELGDGPATHSSDCDSSDNVPESRSHQPTPVA</sequence>
<feature type="compositionally biased region" description="Polar residues" evidence="1">
    <location>
        <begin position="332"/>
        <end position="352"/>
    </location>
</feature>
<feature type="compositionally biased region" description="Polar residues" evidence="1">
    <location>
        <begin position="192"/>
        <end position="208"/>
    </location>
</feature>
<feature type="compositionally biased region" description="Polar residues" evidence="1">
    <location>
        <begin position="594"/>
        <end position="607"/>
    </location>
</feature>
<name>A0AA39R2Y1_9LECA</name>
<evidence type="ECO:0000256" key="1">
    <source>
        <dbReference type="SAM" id="MobiDB-lite"/>
    </source>
</evidence>
<feature type="compositionally biased region" description="Low complexity" evidence="1">
    <location>
        <begin position="44"/>
        <end position="62"/>
    </location>
</feature>
<feature type="compositionally biased region" description="Polar residues" evidence="1">
    <location>
        <begin position="299"/>
        <end position="325"/>
    </location>
</feature>
<feature type="domain" description="C2H2-type" evidence="2">
    <location>
        <begin position="1313"/>
        <end position="1335"/>
    </location>
</feature>
<reference evidence="3" key="1">
    <citation type="submission" date="2023-03" db="EMBL/GenBank/DDBJ databases">
        <title>Complete genome of Cladonia borealis.</title>
        <authorList>
            <person name="Park H."/>
        </authorList>
    </citation>
    <scope>NUCLEOTIDE SEQUENCE</scope>
    <source>
        <strain evidence="3">ANT050790</strain>
    </source>
</reference>
<dbReference type="EMBL" id="JAFEKC020000011">
    <property type="protein sequence ID" value="KAK0512466.1"/>
    <property type="molecule type" value="Genomic_DNA"/>
</dbReference>
<feature type="compositionally biased region" description="Polar residues" evidence="1">
    <location>
        <begin position="216"/>
        <end position="283"/>
    </location>
</feature>
<feature type="region of interest" description="Disordered" evidence="1">
    <location>
        <begin position="184"/>
        <end position="283"/>
    </location>
</feature>
<dbReference type="InterPro" id="IPR013087">
    <property type="entry name" value="Znf_C2H2_type"/>
</dbReference>
<feature type="region of interest" description="Disordered" evidence="1">
    <location>
        <begin position="130"/>
        <end position="171"/>
    </location>
</feature>
<feature type="compositionally biased region" description="Polar residues" evidence="1">
    <location>
        <begin position="1140"/>
        <end position="1159"/>
    </location>
</feature>
<feature type="compositionally biased region" description="Polar residues" evidence="1">
    <location>
        <begin position="1"/>
        <end position="16"/>
    </location>
</feature>
<feature type="region of interest" description="Disordered" evidence="1">
    <location>
        <begin position="705"/>
        <end position="731"/>
    </location>
</feature>
<evidence type="ECO:0000313" key="4">
    <source>
        <dbReference type="Proteomes" id="UP001166286"/>
    </source>
</evidence>
<feature type="compositionally biased region" description="Polar residues" evidence="1">
    <location>
        <begin position="536"/>
        <end position="581"/>
    </location>
</feature>
<comment type="caution">
    <text evidence="3">The sequence shown here is derived from an EMBL/GenBank/DDBJ whole genome shotgun (WGS) entry which is preliminary data.</text>
</comment>
<organism evidence="3 4">
    <name type="scientific">Cladonia borealis</name>
    <dbReference type="NCBI Taxonomy" id="184061"/>
    <lineage>
        <taxon>Eukaryota</taxon>
        <taxon>Fungi</taxon>
        <taxon>Dikarya</taxon>
        <taxon>Ascomycota</taxon>
        <taxon>Pezizomycotina</taxon>
        <taxon>Lecanoromycetes</taxon>
        <taxon>OSLEUM clade</taxon>
        <taxon>Lecanoromycetidae</taxon>
        <taxon>Lecanorales</taxon>
        <taxon>Lecanorineae</taxon>
        <taxon>Cladoniaceae</taxon>
        <taxon>Cladonia</taxon>
    </lineage>
</organism>
<feature type="region of interest" description="Disordered" evidence="1">
    <location>
        <begin position="457"/>
        <end position="632"/>
    </location>
</feature>
<feature type="compositionally biased region" description="Polar residues" evidence="1">
    <location>
        <begin position="133"/>
        <end position="171"/>
    </location>
</feature>
<feature type="region of interest" description="Disordered" evidence="1">
    <location>
        <begin position="1394"/>
        <end position="1424"/>
    </location>
</feature>
<proteinExistence type="predicted"/>
<dbReference type="PROSITE" id="PS00028">
    <property type="entry name" value="ZINC_FINGER_C2H2_1"/>
    <property type="match status" value="1"/>
</dbReference>
<feature type="region of interest" description="Disordered" evidence="1">
    <location>
        <begin position="936"/>
        <end position="957"/>
    </location>
</feature>
<feature type="compositionally biased region" description="Low complexity" evidence="1">
    <location>
        <begin position="608"/>
        <end position="620"/>
    </location>
</feature>
<feature type="region of interest" description="Disordered" evidence="1">
    <location>
        <begin position="365"/>
        <end position="431"/>
    </location>
</feature>
<dbReference type="Proteomes" id="UP001166286">
    <property type="component" value="Unassembled WGS sequence"/>
</dbReference>
<keyword evidence="4" id="KW-1185">Reference proteome</keyword>
<feature type="compositionally biased region" description="Polar residues" evidence="1">
    <location>
        <begin position="390"/>
        <end position="423"/>
    </location>
</feature>
<feature type="region of interest" description="Disordered" evidence="1">
    <location>
        <begin position="889"/>
        <end position="917"/>
    </location>
</feature>
<evidence type="ECO:0000259" key="2">
    <source>
        <dbReference type="PROSITE" id="PS00028"/>
    </source>
</evidence>
<feature type="compositionally biased region" description="Basic and acidic residues" evidence="1">
    <location>
        <begin position="893"/>
        <end position="905"/>
    </location>
</feature>
<feature type="region of interest" description="Disordered" evidence="1">
    <location>
        <begin position="1"/>
        <end position="94"/>
    </location>
</feature>
<gene>
    <name evidence="3" type="ORF">JMJ35_005594</name>
</gene>
<accession>A0AA39R2Y1</accession>
<dbReference type="SMART" id="SM00355">
    <property type="entry name" value="ZnF_C2H2"/>
    <property type="match status" value="2"/>
</dbReference>
<feature type="region of interest" description="Disordered" evidence="1">
    <location>
        <begin position="1274"/>
        <end position="1303"/>
    </location>
</feature>
<feature type="compositionally biased region" description="Polar residues" evidence="1">
    <location>
        <begin position="1182"/>
        <end position="1196"/>
    </location>
</feature>
<feature type="compositionally biased region" description="Polar residues" evidence="1">
    <location>
        <begin position="32"/>
        <end position="43"/>
    </location>
</feature>
<feature type="compositionally biased region" description="Low complexity" evidence="1">
    <location>
        <begin position="464"/>
        <end position="475"/>
    </location>
</feature>
<feature type="region of interest" description="Disordered" evidence="1">
    <location>
        <begin position="1037"/>
        <end position="1260"/>
    </location>
</feature>
<protein>
    <recommendedName>
        <fullName evidence="2">C2H2-type domain-containing protein</fullName>
    </recommendedName>
</protein>
<feature type="compositionally biased region" description="Basic and acidic residues" evidence="1">
    <location>
        <begin position="1215"/>
        <end position="1228"/>
    </location>
</feature>
<feature type="compositionally biased region" description="Polar residues" evidence="1">
    <location>
        <begin position="906"/>
        <end position="917"/>
    </location>
</feature>
<feature type="compositionally biased region" description="Polar residues" evidence="1">
    <location>
        <begin position="940"/>
        <end position="953"/>
    </location>
</feature>
<feature type="region of interest" description="Disordered" evidence="1">
    <location>
        <begin position="299"/>
        <end position="352"/>
    </location>
</feature>
<evidence type="ECO:0000313" key="3">
    <source>
        <dbReference type="EMBL" id="KAK0512466.1"/>
    </source>
</evidence>